<accession>A0ABR3ZG51</accession>
<dbReference type="Gene3D" id="3.30.40.10">
    <property type="entry name" value="Zinc/RING finger domain, C3HC4 (zinc finger)"/>
    <property type="match status" value="1"/>
</dbReference>
<dbReference type="InterPro" id="IPR001841">
    <property type="entry name" value="Znf_RING"/>
</dbReference>
<dbReference type="PROSITE" id="PS51382">
    <property type="entry name" value="SPX"/>
    <property type="match status" value="1"/>
</dbReference>
<proteinExistence type="predicted"/>
<organism evidence="7 8">
    <name type="scientific">Ceratocystis pirilliformis</name>
    <dbReference type="NCBI Taxonomy" id="259994"/>
    <lineage>
        <taxon>Eukaryota</taxon>
        <taxon>Fungi</taxon>
        <taxon>Dikarya</taxon>
        <taxon>Ascomycota</taxon>
        <taxon>Pezizomycotina</taxon>
        <taxon>Sordariomycetes</taxon>
        <taxon>Hypocreomycetidae</taxon>
        <taxon>Microascales</taxon>
        <taxon>Ceratocystidaceae</taxon>
        <taxon>Ceratocystis</taxon>
    </lineage>
</organism>
<feature type="domain" description="SPX" evidence="6">
    <location>
        <begin position="1"/>
        <end position="331"/>
    </location>
</feature>
<sequence length="461" mass="52890">MKFGHDFKEALQREDANSDGNLIGFPEHWIQHAIPYSQLKKCLKKILNELREFGLDPEIIKQLVSPSVDTGIKLKYDLEESSKLHALQPKLTIFVHVRDGTPIDVTLTPTSKRILQRILERQNGMEQDDDDVGLDLSLHESNDTQLKLSRQPSATLLAPVPTGSSEVLKVPLHFDAQFFEMLQREMTGLESIQAQEEKVISNEITSLRNVVAIVSRPSRFSRTDVDRWREVFNIYIEAEVFFSTCETSSGTRNSTDALRKLHWFQNETQKRQLNNGFLRSQSRDAFSRFLQLNVAILKNMQFQEINRMAVMKILKKFDKRTSFGISKVFPQATESKRIMSGSIAKDMCAAVSSQLVSLVPQLNDYLCPVCFAITWRAIRLSCNHVYCIRCVIKMQRRHDNCPLCRSNTIGSACTDNLDSQLENFLKKNFRAEVNEKSVADEVEYGIEQYGDKYRKFSCIVM</sequence>
<dbReference type="InterPro" id="IPR013083">
    <property type="entry name" value="Znf_RING/FYVE/PHD"/>
</dbReference>
<keyword evidence="1" id="KW-0479">Metal-binding</keyword>
<evidence type="ECO:0000256" key="2">
    <source>
        <dbReference type="ARBA" id="ARBA00022771"/>
    </source>
</evidence>
<gene>
    <name evidence="7" type="ORF">Cpir12675_001354</name>
</gene>
<dbReference type="InterPro" id="IPR017907">
    <property type="entry name" value="Znf_RING_CS"/>
</dbReference>
<protein>
    <submittedName>
        <fullName evidence="7">Uncharacterized protein</fullName>
    </submittedName>
</protein>
<evidence type="ECO:0000313" key="7">
    <source>
        <dbReference type="EMBL" id="KAL1899676.1"/>
    </source>
</evidence>
<evidence type="ECO:0000313" key="8">
    <source>
        <dbReference type="Proteomes" id="UP001583280"/>
    </source>
</evidence>
<reference evidence="7 8" key="1">
    <citation type="journal article" date="2024" name="IMA Fungus">
        <title>IMA Genome - F19 : A genome assembly and annotation guide to empower mycologists, including annotated draft genome sequences of Ceratocystis pirilliformis, Diaporthe australafricana, Fusarium ophioides, Paecilomyces lecythidis, and Sporothrix stenoceras.</title>
        <authorList>
            <person name="Aylward J."/>
            <person name="Wilson A.M."/>
            <person name="Visagie C.M."/>
            <person name="Spraker J."/>
            <person name="Barnes I."/>
            <person name="Buitendag C."/>
            <person name="Ceriani C."/>
            <person name="Del Mar Angel L."/>
            <person name="du Plessis D."/>
            <person name="Fuchs T."/>
            <person name="Gasser K."/>
            <person name="Kramer D."/>
            <person name="Li W."/>
            <person name="Munsamy K."/>
            <person name="Piso A."/>
            <person name="Price J.L."/>
            <person name="Sonnekus B."/>
            <person name="Thomas C."/>
            <person name="van der Nest A."/>
            <person name="van Dijk A."/>
            <person name="van Heerden A."/>
            <person name="van Vuuren N."/>
            <person name="Yilmaz N."/>
            <person name="Duong T.A."/>
            <person name="van der Merwe N.A."/>
            <person name="Wingfield M.J."/>
            <person name="Wingfield B.D."/>
        </authorList>
    </citation>
    <scope>NUCLEOTIDE SEQUENCE [LARGE SCALE GENOMIC DNA]</scope>
    <source>
        <strain evidence="7 8">CMW 12675</strain>
    </source>
</reference>
<evidence type="ECO:0000256" key="3">
    <source>
        <dbReference type="ARBA" id="ARBA00022833"/>
    </source>
</evidence>
<dbReference type="EMBL" id="JAWDJO010000020">
    <property type="protein sequence ID" value="KAL1899676.1"/>
    <property type="molecule type" value="Genomic_DNA"/>
</dbReference>
<dbReference type="PANTHER" id="PTHR23327">
    <property type="entry name" value="RING FINGER PROTEIN 127"/>
    <property type="match status" value="1"/>
</dbReference>
<dbReference type="Pfam" id="PF03105">
    <property type="entry name" value="SPX"/>
    <property type="match status" value="1"/>
</dbReference>
<feature type="domain" description="RING-type" evidence="5">
    <location>
        <begin position="367"/>
        <end position="405"/>
    </location>
</feature>
<evidence type="ECO:0000256" key="4">
    <source>
        <dbReference type="PROSITE-ProRule" id="PRU00175"/>
    </source>
</evidence>
<name>A0ABR3ZG51_9PEZI</name>
<dbReference type="Proteomes" id="UP001583280">
    <property type="component" value="Unassembled WGS sequence"/>
</dbReference>
<dbReference type="PANTHER" id="PTHR23327:SF51">
    <property type="entry name" value="TRANSCRIPTIONAL REGULATOR OF YEAST FORM ADHERENCE 3"/>
    <property type="match status" value="1"/>
</dbReference>
<evidence type="ECO:0000259" key="6">
    <source>
        <dbReference type="PROSITE" id="PS51382"/>
    </source>
</evidence>
<dbReference type="Pfam" id="PF13920">
    <property type="entry name" value="zf-C3HC4_3"/>
    <property type="match status" value="1"/>
</dbReference>
<keyword evidence="3" id="KW-0862">Zinc</keyword>
<keyword evidence="8" id="KW-1185">Reference proteome</keyword>
<dbReference type="SMART" id="SM00184">
    <property type="entry name" value="RING"/>
    <property type="match status" value="1"/>
</dbReference>
<dbReference type="PROSITE" id="PS50089">
    <property type="entry name" value="ZF_RING_2"/>
    <property type="match status" value="1"/>
</dbReference>
<keyword evidence="2 4" id="KW-0863">Zinc-finger</keyword>
<evidence type="ECO:0000256" key="1">
    <source>
        <dbReference type="ARBA" id="ARBA00022723"/>
    </source>
</evidence>
<dbReference type="PROSITE" id="PS00518">
    <property type="entry name" value="ZF_RING_1"/>
    <property type="match status" value="1"/>
</dbReference>
<evidence type="ECO:0000259" key="5">
    <source>
        <dbReference type="PROSITE" id="PS50089"/>
    </source>
</evidence>
<dbReference type="InterPro" id="IPR004331">
    <property type="entry name" value="SPX_dom"/>
</dbReference>
<comment type="caution">
    <text evidence="7">The sequence shown here is derived from an EMBL/GenBank/DDBJ whole genome shotgun (WGS) entry which is preliminary data.</text>
</comment>
<dbReference type="SUPFAM" id="SSF57850">
    <property type="entry name" value="RING/U-box"/>
    <property type="match status" value="1"/>
</dbReference>